<dbReference type="InterPro" id="IPR002010">
    <property type="entry name" value="T3SS_IM_R"/>
</dbReference>
<gene>
    <name evidence="8" type="ORF">O166_01575</name>
</gene>
<protein>
    <recommendedName>
        <fullName evidence="10">Type III secretion system protein SpaR</fullName>
    </recommendedName>
</protein>
<dbReference type="InterPro" id="IPR006304">
    <property type="entry name" value="T3SS_SpaR/YscT"/>
</dbReference>
<evidence type="ECO:0000256" key="2">
    <source>
        <dbReference type="ARBA" id="ARBA00009772"/>
    </source>
</evidence>
<evidence type="ECO:0008006" key="10">
    <source>
        <dbReference type="Google" id="ProtNLM"/>
    </source>
</evidence>
<comment type="caution">
    <text evidence="7">Lacks conserved residue(s) required for the propagation of feature annotation.</text>
</comment>
<evidence type="ECO:0000313" key="8">
    <source>
        <dbReference type="EMBL" id="ERE04177.1"/>
    </source>
</evidence>
<keyword evidence="9" id="KW-1185">Reference proteome</keyword>
<dbReference type="PRINTS" id="PR00953">
    <property type="entry name" value="TYPE3IMRPROT"/>
</dbReference>
<dbReference type="NCBIfam" id="TIGR01401">
    <property type="entry name" value="fliR_like_III"/>
    <property type="match status" value="1"/>
</dbReference>
<sequence>MGEAMPASLFFDIHGWAATAALGFARVAPIFFILPFFNSNVLSGMARTAVSMLVAQGVWPHGVDEPMAADSLPFLALLGREAAIGLLLGCLLAWPFWVFHALGSVVDNQRGATFSSSVDPANGVDTSELANFFNLFAAAVYLQGGGIQLVLELIGQSYQLCDPLRDCAPPLTPLFSLINRVMAKALVLASPVVAALLLCEAALGLLSRFAQQLNAFSVAMTVKSAVALLILLLYFAPVLPGTVGQLALKPAALANWLAAPR</sequence>
<dbReference type="EMBL" id="AVPH01000258">
    <property type="protein sequence ID" value="ERE04177.1"/>
    <property type="molecule type" value="Genomic_DNA"/>
</dbReference>
<feature type="transmembrane region" description="Helical" evidence="7">
    <location>
        <begin position="185"/>
        <end position="206"/>
    </location>
</feature>
<keyword evidence="5 7" id="KW-1133">Transmembrane helix</keyword>
<name>A0ABP2XLU3_9NEIS</name>
<proteinExistence type="inferred from homology"/>
<organism evidence="8 9">
    <name type="scientific">Pseudogulbenkiania ferrooxidans EGD-HP2</name>
    <dbReference type="NCBI Taxonomy" id="1388764"/>
    <lineage>
        <taxon>Bacteria</taxon>
        <taxon>Pseudomonadati</taxon>
        <taxon>Pseudomonadota</taxon>
        <taxon>Betaproteobacteria</taxon>
        <taxon>Neisseriales</taxon>
        <taxon>Chromobacteriaceae</taxon>
        <taxon>Pseudogulbenkiania</taxon>
    </lineage>
</organism>
<dbReference type="PANTHER" id="PTHR30065:SF1">
    <property type="entry name" value="SURFACE PRESENTATION OF ANTIGENS PROTEIN SPAR"/>
    <property type="match status" value="1"/>
</dbReference>
<comment type="subcellular location">
    <subcellularLocation>
        <location evidence="1 7">Cell membrane</location>
        <topology evidence="1 7">Multi-pass membrane protein</topology>
    </subcellularLocation>
</comment>
<keyword evidence="6 7" id="KW-0472">Membrane</keyword>
<dbReference type="Proteomes" id="UP000016426">
    <property type="component" value="Unassembled WGS sequence"/>
</dbReference>
<comment type="caution">
    <text evidence="8">The sequence shown here is derived from an EMBL/GenBank/DDBJ whole genome shotgun (WGS) entry which is preliminary data.</text>
</comment>
<evidence type="ECO:0000313" key="9">
    <source>
        <dbReference type="Proteomes" id="UP000016426"/>
    </source>
</evidence>
<evidence type="ECO:0000256" key="7">
    <source>
        <dbReference type="RuleBase" id="RU362072"/>
    </source>
</evidence>
<dbReference type="PANTHER" id="PTHR30065">
    <property type="entry name" value="FLAGELLAR BIOSYNTHETIC PROTEIN FLIR"/>
    <property type="match status" value="1"/>
</dbReference>
<reference evidence="8 9" key="1">
    <citation type="journal article" date="2013" name="Genome Announc.">
        <title>Genome Sequence of the Pigment-Producing Bacterium Pseudogulbenkiania ferrooxidans, Isolated from Loktak Lake.</title>
        <authorList>
            <person name="Puranik S."/>
            <person name="Talkal R."/>
            <person name="Qureshi A."/>
            <person name="Khardenavis A."/>
            <person name="Kapley A."/>
            <person name="Purohit H.J."/>
        </authorList>
    </citation>
    <scope>NUCLEOTIDE SEQUENCE [LARGE SCALE GENOMIC DNA]</scope>
    <source>
        <strain evidence="8 9">EGD-HP2</strain>
    </source>
</reference>
<evidence type="ECO:0000256" key="5">
    <source>
        <dbReference type="ARBA" id="ARBA00022989"/>
    </source>
</evidence>
<feature type="transmembrane region" description="Helical" evidence="7">
    <location>
        <begin position="82"/>
        <end position="102"/>
    </location>
</feature>
<accession>A0ABP2XLU3</accession>
<evidence type="ECO:0000256" key="1">
    <source>
        <dbReference type="ARBA" id="ARBA00004651"/>
    </source>
</evidence>
<dbReference type="Pfam" id="PF01311">
    <property type="entry name" value="Bac_export_1"/>
    <property type="match status" value="1"/>
</dbReference>
<evidence type="ECO:0000256" key="6">
    <source>
        <dbReference type="ARBA" id="ARBA00023136"/>
    </source>
</evidence>
<keyword evidence="4 7" id="KW-0812">Transmembrane</keyword>
<feature type="transmembrane region" description="Helical" evidence="7">
    <location>
        <begin position="15"/>
        <end position="37"/>
    </location>
</feature>
<evidence type="ECO:0000256" key="3">
    <source>
        <dbReference type="ARBA" id="ARBA00022475"/>
    </source>
</evidence>
<keyword evidence="3 7" id="KW-1003">Cell membrane</keyword>
<comment type="similarity">
    <text evidence="2 7">Belongs to the FliR/MopE/SpaR family.</text>
</comment>
<evidence type="ECO:0000256" key="4">
    <source>
        <dbReference type="ARBA" id="ARBA00022692"/>
    </source>
</evidence>